<comment type="caution">
    <text evidence="2">The sequence shown here is derived from an EMBL/GenBank/DDBJ whole genome shotgun (WGS) entry which is preliminary data.</text>
</comment>
<reference evidence="3 5" key="2">
    <citation type="submission" date="2024-07" db="EMBL/GenBank/DDBJ databases">
        <authorList>
            <person name="Akdeniz Z."/>
        </authorList>
    </citation>
    <scope>NUCLEOTIDE SEQUENCE [LARGE SCALE GENOMIC DNA]</scope>
</reference>
<accession>A0AA86PS61</accession>
<dbReference type="EMBL" id="CATOUU010000678">
    <property type="protein sequence ID" value="CAI9940550.1"/>
    <property type="molecule type" value="Genomic_DNA"/>
</dbReference>
<evidence type="ECO:0000313" key="3">
    <source>
        <dbReference type="EMBL" id="CAL6074150.1"/>
    </source>
</evidence>
<proteinExistence type="predicted"/>
<dbReference type="AlphaFoldDB" id="A0AA86PS61"/>
<keyword evidence="5" id="KW-1185">Reference proteome</keyword>
<protein>
    <submittedName>
        <fullName evidence="3">Hypothetical_protein</fullName>
    </submittedName>
</protein>
<gene>
    <name evidence="1" type="ORF">HINF_LOCUS17858</name>
    <name evidence="2" type="ORF">HINF_LOCUS28195</name>
    <name evidence="3" type="ORF">HINF_LOCUS56472</name>
    <name evidence="4" type="ORF">HINF_LOCUS67031</name>
</gene>
<dbReference type="EMBL" id="CAXDID020000458">
    <property type="protein sequence ID" value="CAL6093521.1"/>
    <property type="molecule type" value="Genomic_DNA"/>
</dbReference>
<reference evidence="2" key="1">
    <citation type="submission" date="2023-06" db="EMBL/GenBank/DDBJ databases">
        <authorList>
            <person name="Kurt Z."/>
        </authorList>
    </citation>
    <scope>NUCLEOTIDE SEQUENCE</scope>
</reference>
<dbReference type="Proteomes" id="UP001642409">
    <property type="component" value="Unassembled WGS sequence"/>
</dbReference>
<evidence type="ECO:0000313" key="2">
    <source>
        <dbReference type="EMBL" id="CAI9940550.1"/>
    </source>
</evidence>
<dbReference type="EMBL" id="CAXDID020000305">
    <property type="protein sequence ID" value="CAL6074150.1"/>
    <property type="molecule type" value="Genomic_DNA"/>
</dbReference>
<organism evidence="2">
    <name type="scientific">Hexamita inflata</name>
    <dbReference type="NCBI Taxonomy" id="28002"/>
    <lineage>
        <taxon>Eukaryota</taxon>
        <taxon>Metamonada</taxon>
        <taxon>Diplomonadida</taxon>
        <taxon>Hexamitidae</taxon>
        <taxon>Hexamitinae</taxon>
        <taxon>Hexamita</taxon>
    </lineage>
</organism>
<evidence type="ECO:0000313" key="5">
    <source>
        <dbReference type="Proteomes" id="UP001642409"/>
    </source>
</evidence>
<name>A0AA86PS61_9EUKA</name>
<dbReference type="EMBL" id="CATOUU010000452">
    <property type="protein sequence ID" value="CAI9930213.1"/>
    <property type="molecule type" value="Genomic_DNA"/>
</dbReference>
<evidence type="ECO:0000313" key="4">
    <source>
        <dbReference type="EMBL" id="CAL6093521.1"/>
    </source>
</evidence>
<evidence type="ECO:0000313" key="1">
    <source>
        <dbReference type="EMBL" id="CAI9930213.1"/>
    </source>
</evidence>
<sequence>MICLGLHYKLQNELGGQKQMSRIYETKSDKLQEITEFPENSRSNQFDGKSYILSYRHQQQSYIYVYNLIKNANKFIKYFCEKQSLIYFTNMQQKYQYEIICYEEDGMIELSLIIKLLIIKY</sequence>